<gene>
    <name evidence="9" type="ORF">GCM10020367_30570</name>
</gene>
<dbReference type="PROSITE" id="PS51318">
    <property type="entry name" value="TAT"/>
    <property type="match status" value="1"/>
</dbReference>
<accession>A0ABP6SBR7</accession>
<keyword evidence="6" id="KW-0812">Transmembrane</keyword>
<evidence type="ECO:0000313" key="9">
    <source>
        <dbReference type="EMBL" id="GAA3372880.1"/>
    </source>
</evidence>
<dbReference type="EMBL" id="BAAAYL010000001">
    <property type="protein sequence ID" value="GAA3372880.1"/>
    <property type="molecule type" value="Genomic_DNA"/>
</dbReference>
<keyword evidence="6" id="KW-1133">Transmembrane helix</keyword>
<evidence type="ECO:0000256" key="3">
    <source>
        <dbReference type="ARBA" id="ARBA00022729"/>
    </source>
</evidence>
<comment type="caution">
    <text evidence="9">The sequence shown here is derived from an EMBL/GenBank/DDBJ whole genome shotgun (WGS) entry which is preliminary data.</text>
</comment>
<feature type="domain" description="Gram-positive cocci surface proteins LPxTG" evidence="8">
    <location>
        <begin position="393"/>
        <end position="430"/>
    </location>
</feature>
<feature type="signal peptide" evidence="7">
    <location>
        <begin position="1"/>
        <end position="35"/>
    </location>
</feature>
<evidence type="ECO:0000256" key="5">
    <source>
        <dbReference type="SAM" id="MobiDB-lite"/>
    </source>
</evidence>
<organism evidence="9 10">
    <name type="scientific">Streptomyces sannanensis</name>
    <dbReference type="NCBI Taxonomy" id="285536"/>
    <lineage>
        <taxon>Bacteria</taxon>
        <taxon>Bacillati</taxon>
        <taxon>Actinomycetota</taxon>
        <taxon>Actinomycetes</taxon>
        <taxon>Kitasatosporales</taxon>
        <taxon>Streptomycetaceae</taxon>
        <taxon>Streptomyces</taxon>
    </lineage>
</organism>
<feature type="transmembrane region" description="Helical" evidence="6">
    <location>
        <begin position="403"/>
        <end position="423"/>
    </location>
</feature>
<dbReference type="NCBIfam" id="TIGR01167">
    <property type="entry name" value="LPXTG_anchor"/>
    <property type="match status" value="1"/>
</dbReference>
<dbReference type="InterPro" id="IPR006311">
    <property type="entry name" value="TAT_signal"/>
</dbReference>
<keyword evidence="2" id="KW-0964">Secreted</keyword>
<dbReference type="InterPro" id="IPR019931">
    <property type="entry name" value="LPXTG_anchor"/>
</dbReference>
<keyword evidence="10" id="KW-1185">Reference proteome</keyword>
<feature type="compositionally biased region" description="Polar residues" evidence="5">
    <location>
        <begin position="383"/>
        <end position="394"/>
    </location>
</feature>
<evidence type="ECO:0000256" key="4">
    <source>
        <dbReference type="ARBA" id="ARBA00023088"/>
    </source>
</evidence>
<feature type="compositionally biased region" description="Low complexity" evidence="5">
    <location>
        <begin position="348"/>
        <end position="382"/>
    </location>
</feature>
<dbReference type="RefSeq" id="WP_345037693.1">
    <property type="nucleotide sequence ID" value="NZ_BAAAYL010000001.1"/>
</dbReference>
<evidence type="ECO:0000259" key="8">
    <source>
        <dbReference type="PROSITE" id="PS50847"/>
    </source>
</evidence>
<feature type="region of interest" description="Disordered" evidence="5">
    <location>
        <begin position="329"/>
        <end position="394"/>
    </location>
</feature>
<dbReference type="PROSITE" id="PS50847">
    <property type="entry name" value="GRAM_POS_ANCHORING"/>
    <property type="match status" value="1"/>
</dbReference>
<keyword evidence="1" id="KW-0134">Cell wall</keyword>
<feature type="chain" id="PRO_5046492532" description="Gram-positive cocci surface proteins LPxTG domain-containing protein" evidence="7">
    <location>
        <begin position="36"/>
        <end position="430"/>
    </location>
</feature>
<sequence length="430" mass="43746">MSTRIVTTRRLRSAAAGVVVAAVAGGVLMPLSAQAAPVAADGKPLTIELGAPAPAGPLTRGGETESFSFTVKNSSDQPVDFQPWMVAQSDGPSPIAASQIVFDVEPVNAPATDEVVGQQDTSAQGIFYPAEKGEGSTFAVPAKGELSWKVTVGLGKNYPTNNGNLKLTAADLGGRAAQQESVVFDIEPKIKSGELSTWFGNGPEGVIRPGTPQNLNFYLKAEGEGGFDSALVTRLQVETTADGSPSPELGIEVYDEAGRTWKKLKPLAGYVHMWQLPDVPKGFGADGQVKSFPLRVSVLGLNGIKKDTAVTLQAGVALAEGNTFPFAGARGKITVGPKTGADNPGGKPSASPSPSPSATTSASPSPSATPSATETTSAPAATGGSNLTTTGELASTGSDNTSVYGAAAAALVAVGAVVAWFGVRRRRAQG</sequence>
<keyword evidence="6" id="KW-0472">Membrane</keyword>
<evidence type="ECO:0000313" key="10">
    <source>
        <dbReference type="Proteomes" id="UP001499990"/>
    </source>
</evidence>
<keyword evidence="4" id="KW-0572">Peptidoglycan-anchor</keyword>
<name>A0ABP6SBR7_9ACTN</name>
<evidence type="ECO:0000256" key="2">
    <source>
        <dbReference type="ARBA" id="ARBA00022525"/>
    </source>
</evidence>
<proteinExistence type="predicted"/>
<evidence type="ECO:0000256" key="1">
    <source>
        <dbReference type="ARBA" id="ARBA00022512"/>
    </source>
</evidence>
<protein>
    <recommendedName>
        <fullName evidence="8">Gram-positive cocci surface proteins LPxTG domain-containing protein</fullName>
    </recommendedName>
</protein>
<evidence type="ECO:0000256" key="7">
    <source>
        <dbReference type="SAM" id="SignalP"/>
    </source>
</evidence>
<reference evidence="10" key="1">
    <citation type="journal article" date="2019" name="Int. J. Syst. Evol. Microbiol.">
        <title>The Global Catalogue of Microorganisms (GCM) 10K type strain sequencing project: providing services to taxonomists for standard genome sequencing and annotation.</title>
        <authorList>
            <consortium name="The Broad Institute Genomics Platform"/>
            <consortium name="The Broad Institute Genome Sequencing Center for Infectious Disease"/>
            <person name="Wu L."/>
            <person name="Ma J."/>
        </authorList>
    </citation>
    <scope>NUCLEOTIDE SEQUENCE [LARGE SCALE GENOMIC DNA]</scope>
    <source>
        <strain evidence="10">JCM 9651</strain>
    </source>
</reference>
<dbReference type="Proteomes" id="UP001499990">
    <property type="component" value="Unassembled WGS sequence"/>
</dbReference>
<keyword evidence="3 7" id="KW-0732">Signal</keyword>
<evidence type="ECO:0000256" key="6">
    <source>
        <dbReference type="SAM" id="Phobius"/>
    </source>
</evidence>